<dbReference type="CDD" id="cd00371">
    <property type="entry name" value="HMA"/>
    <property type="match status" value="2"/>
</dbReference>
<dbReference type="InterPro" id="IPR023299">
    <property type="entry name" value="ATPase_P-typ_cyto_dom_N"/>
</dbReference>
<dbReference type="PROSITE" id="PS50846">
    <property type="entry name" value="HMA_2"/>
    <property type="match status" value="2"/>
</dbReference>
<dbReference type="Gene3D" id="2.70.150.10">
    <property type="entry name" value="Calcium-transporting ATPase, cytoplasmic transduction domain A"/>
    <property type="match status" value="1"/>
</dbReference>
<dbReference type="InterPro" id="IPR017969">
    <property type="entry name" value="Heavy-metal-associated_CS"/>
</dbReference>
<evidence type="ECO:0000256" key="1">
    <source>
        <dbReference type="ARBA" id="ARBA00004651"/>
    </source>
</evidence>
<evidence type="ECO:0000256" key="13">
    <source>
        <dbReference type="ARBA" id="ARBA00022989"/>
    </source>
</evidence>
<feature type="transmembrane region" description="Helical" evidence="17">
    <location>
        <begin position="224"/>
        <end position="247"/>
    </location>
</feature>
<evidence type="ECO:0000256" key="3">
    <source>
        <dbReference type="ARBA" id="ARBA00022448"/>
    </source>
</evidence>
<keyword evidence="5 17" id="KW-0812">Transmembrane</keyword>
<sequence>MSLSPSVMQLPIEGMSCAACSSRLQRRLESMPGVTQASVNLATASARIEGVVTLEGLEKLVKQTGFSVPRITQTFQLEGLSCASCVTKVEQAVAKLSGVERVAANLATGALLVTLIPDYVSQTTIQQAVQGVGYSLLASQEGEVESRAQTMQQREIRQLQHRLVVGALLVLVNMAMMHGWLPGVATLDEGWRNLLQGVCMTPVVLWSGWGFHRGAWQVLKHGSANMNTLVSVGSLSAYVASVGIALVPQWWSQAGQGGHLYFDTAGMIIVLILIGRWLEARAKGKTAGAIQALLALTPQTALRVQEDGGTETIAAAQVRVGDRLLVHPGAAVPSDGVVEVGEPYLHEAMLTGEPLPVQKGLGDEVSGGTLNGAVPFTMRASRVGGDTALARIIAMVRQAQGAKPPIARLADRIAGVFVPIILALATLVLLVWWLLLGAPFTHSLTHFIAVMIVACPCALGLATPTSVMVGTGRAARLGMLMRGGDVLERAQQVNAVIFDKTGTLTCGTPVLVNHQGAAALLAGVMAVEAQSEHPIAQALVKGLGEAGVVPAAASKVKSLTGYGMQGQVGEETLLLGRSILLEQRGVGLDPTLMAQAAMWAEQGQSVIHVAWQGQHAGLLSVADAVKAESAAGVAALQARGCAVYMVTGDNAKAAQVVAAQLGIAASHVRADTLPDGKAQVVAELQGQGLVVAMVGDGINDAPALARADVGIALGSGTDVAMESADIILMGGDVQGVARAIALSAAVLVNIRQNLFWAFGYNALLIPIAAGVLVPWGVMLEPAWAAAAMGLSSVTVVSNALRLGRLRL</sequence>
<dbReference type="AlphaFoldDB" id="A0L6C8"/>
<dbReference type="Pfam" id="PF00702">
    <property type="entry name" value="Hydrolase"/>
    <property type="match status" value="1"/>
</dbReference>
<dbReference type="NCBIfam" id="TIGR00003">
    <property type="entry name" value="copper ion binding protein"/>
    <property type="match status" value="1"/>
</dbReference>
<dbReference type="Pfam" id="PF00403">
    <property type="entry name" value="HMA"/>
    <property type="match status" value="2"/>
</dbReference>
<feature type="transmembrane region" description="Helical" evidence="17">
    <location>
        <begin position="413"/>
        <end position="435"/>
    </location>
</feature>
<evidence type="ECO:0000256" key="17">
    <source>
        <dbReference type="RuleBase" id="RU362081"/>
    </source>
</evidence>
<evidence type="ECO:0000256" key="8">
    <source>
        <dbReference type="ARBA" id="ARBA00022741"/>
    </source>
</evidence>
<reference evidence="20" key="1">
    <citation type="journal article" date="2009" name="Appl. Environ. Microbiol.">
        <title>Complete genome sequence of the chemolithoautotrophic marine magnetotactic coccus strain MC-1.</title>
        <authorList>
            <person name="Schubbe S."/>
            <person name="Williams T.J."/>
            <person name="Xie G."/>
            <person name="Kiss H.E."/>
            <person name="Brettin T.S."/>
            <person name="Martinez D."/>
            <person name="Ross C.A."/>
            <person name="Schuler D."/>
            <person name="Cox B.L."/>
            <person name="Nealson K.H."/>
            <person name="Bazylinski D.A."/>
        </authorList>
    </citation>
    <scope>NUCLEOTIDE SEQUENCE [LARGE SCALE GENOMIC DNA]</scope>
    <source>
        <strain evidence="20">ATCC BAA-1437 / JCM 17883 / MC-1</strain>
    </source>
</reference>
<keyword evidence="16 17" id="KW-0472">Membrane</keyword>
<proteinExistence type="inferred from homology"/>
<keyword evidence="7" id="KW-0677">Repeat</keyword>
<dbReference type="PANTHER" id="PTHR43520">
    <property type="entry name" value="ATP7, ISOFORM B"/>
    <property type="match status" value="1"/>
</dbReference>
<keyword evidence="14" id="KW-0186">Copper</keyword>
<dbReference type="NCBIfam" id="TIGR01525">
    <property type="entry name" value="ATPase-IB_hvy"/>
    <property type="match status" value="1"/>
</dbReference>
<keyword evidence="9" id="KW-0187">Copper transport</keyword>
<evidence type="ECO:0000256" key="15">
    <source>
        <dbReference type="ARBA" id="ARBA00023065"/>
    </source>
</evidence>
<evidence type="ECO:0000256" key="2">
    <source>
        <dbReference type="ARBA" id="ARBA00006024"/>
    </source>
</evidence>
<dbReference type="OrthoDB" id="9813266at2"/>
<evidence type="ECO:0000256" key="11">
    <source>
        <dbReference type="ARBA" id="ARBA00022842"/>
    </source>
</evidence>
<dbReference type="GO" id="GO:0016887">
    <property type="term" value="F:ATP hydrolysis activity"/>
    <property type="evidence" value="ECO:0007669"/>
    <property type="project" value="InterPro"/>
</dbReference>
<keyword evidence="3" id="KW-0813">Transport</keyword>
<feature type="transmembrane region" description="Helical" evidence="17">
    <location>
        <begin position="193"/>
        <end position="212"/>
    </location>
</feature>
<dbReference type="FunFam" id="2.70.150.10:FF:000020">
    <property type="entry name" value="Copper-exporting P-type ATPase A"/>
    <property type="match status" value="1"/>
</dbReference>
<feature type="domain" description="HMA" evidence="18">
    <location>
        <begin position="6"/>
        <end position="69"/>
    </location>
</feature>
<dbReference type="NCBIfam" id="TIGR01494">
    <property type="entry name" value="ATPase_P-type"/>
    <property type="match status" value="1"/>
</dbReference>
<dbReference type="PRINTS" id="PR00119">
    <property type="entry name" value="CATATPASE"/>
</dbReference>
<dbReference type="InterPro" id="IPR018303">
    <property type="entry name" value="ATPase_P-typ_P_site"/>
</dbReference>
<dbReference type="SFLD" id="SFLDG00002">
    <property type="entry name" value="C1.7:_P-type_atpase_like"/>
    <property type="match status" value="1"/>
</dbReference>
<feature type="transmembrane region" description="Helical" evidence="17">
    <location>
        <begin position="782"/>
        <end position="800"/>
    </location>
</feature>
<feature type="transmembrane region" description="Helical" evidence="17">
    <location>
        <begin position="447"/>
        <end position="472"/>
    </location>
</feature>
<dbReference type="InterPro" id="IPR006121">
    <property type="entry name" value="HMA_dom"/>
</dbReference>
<dbReference type="GO" id="GO:0055070">
    <property type="term" value="P:copper ion homeostasis"/>
    <property type="evidence" value="ECO:0007669"/>
    <property type="project" value="TreeGrafter"/>
</dbReference>
<keyword evidence="20" id="KW-1185">Reference proteome</keyword>
<dbReference type="InterPro" id="IPR036163">
    <property type="entry name" value="HMA_dom_sf"/>
</dbReference>
<dbReference type="SFLD" id="SFLDF00027">
    <property type="entry name" value="p-type_atpase"/>
    <property type="match status" value="1"/>
</dbReference>
<dbReference type="InterPro" id="IPR059000">
    <property type="entry name" value="ATPase_P-type_domA"/>
</dbReference>
<accession>A0L6C8</accession>
<evidence type="ECO:0000256" key="7">
    <source>
        <dbReference type="ARBA" id="ARBA00022737"/>
    </source>
</evidence>
<dbReference type="InterPro" id="IPR023214">
    <property type="entry name" value="HAD_sf"/>
</dbReference>
<dbReference type="GO" id="GO:0005524">
    <property type="term" value="F:ATP binding"/>
    <property type="evidence" value="ECO:0007669"/>
    <property type="project" value="UniProtKB-UniRule"/>
</dbReference>
<dbReference type="SUPFAM" id="SSF55008">
    <property type="entry name" value="HMA, heavy metal-associated domain"/>
    <property type="match status" value="2"/>
</dbReference>
<keyword evidence="4 17" id="KW-1003">Cell membrane</keyword>
<feature type="transmembrane region" description="Helical" evidence="17">
    <location>
        <begin position="754"/>
        <end position="776"/>
    </location>
</feature>
<evidence type="ECO:0000259" key="18">
    <source>
        <dbReference type="PROSITE" id="PS50846"/>
    </source>
</evidence>
<dbReference type="EMBL" id="CP000471">
    <property type="protein sequence ID" value="ABK43521.1"/>
    <property type="molecule type" value="Genomic_DNA"/>
</dbReference>
<comment type="similarity">
    <text evidence="2 17">Belongs to the cation transport ATPase (P-type) (TC 3.A.3) family. Type IB subfamily.</text>
</comment>
<keyword evidence="12" id="KW-1278">Translocase</keyword>
<dbReference type="InterPro" id="IPR044492">
    <property type="entry name" value="P_typ_ATPase_HD_dom"/>
</dbReference>
<comment type="subcellular location">
    <subcellularLocation>
        <location evidence="1">Cell membrane</location>
        <topology evidence="1">Multi-pass membrane protein</topology>
    </subcellularLocation>
</comment>
<dbReference type="SFLD" id="SFLDS00003">
    <property type="entry name" value="Haloacid_Dehalogenase"/>
    <property type="match status" value="1"/>
</dbReference>
<evidence type="ECO:0000256" key="6">
    <source>
        <dbReference type="ARBA" id="ARBA00022723"/>
    </source>
</evidence>
<keyword evidence="8 17" id="KW-0547">Nucleotide-binding</keyword>
<gene>
    <name evidence="19" type="ordered locus">Mmc1_1003</name>
</gene>
<dbReference type="Proteomes" id="UP000002586">
    <property type="component" value="Chromosome"/>
</dbReference>
<dbReference type="PRINTS" id="PR00943">
    <property type="entry name" value="CUATPASE"/>
</dbReference>
<keyword evidence="15" id="KW-0406">Ion transport</keyword>
<name>A0L6C8_MAGMM</name>
<dbReference type="SUPFAM" id="SSF56784">
    <property type="entry name" value="HAD-like"/>
    <property type="match status" value="1"/>
</dbReference>
<dbReference type="PROSITE" id="PS01047">
    <property type="entry name" value="HMA_1"/>
    <property type="match status" value="2"/>
</dbReference>
<keyword evidence="13 17" id="KW-1133">Transmembrane helix</keyword>
<dbReference type="GO" id="GO:0005507">
    <property type="term" value="F:copper ion binding"/>
    <property type="evidence" value="ECO:0007669"/>
    <property type="project" value="InterPro"/>
</dbReference>
<feature type="domain" description="HMA" evidence="18">
    <location>
        <begin position="71"/>
        <end position="137"/>
    </location>
</feature>
<evidence type="ECO:0000256" key="9">
    <source>
        <dbReference type="ARBA" id="ARBA00022796"/>
    </source>
</evidence>
<dbReference type="NCBIfam" id="TIGR01511">
    <property type="entry name" value="ATPase-IB1_Cu"/>
    <property type="match status" value="1"/>
</dbReference>
<dbReference type="HOGENOM" id="CLU_001771_6_4_5"/>
<protein>
    <submittedName>
        <fullName evidence="19">Heavy metal translocating P-type ATPase</fullName>
    </submittedName>
</protein>
<dbReference type="PROSITE" id="PS00154">
    <property type="entry name" value="ATPASE_E1_E2"/>
    <property type="match status" value="1"/>
</dbReference>
<feature type="transmembrane region" description="Helical" evidence="17">
    <location>
        <begin position="259"/>
        <end position="278"/>
    </location>
</feature>
<feature type="transmembrane region" description="Helical" evidence="17">
    <location>
        <begin position="163"/>
        <end position="181"/>
    </location>
</feature>
<dbReference type="eggNOG" id="COG2217">
    <property type="taxonomic scope" value="Bacteria"/>
</dbReference>
<evidence type="ECO:0000313" key="20">
    <source>
        <dbReference type="Proteomes" id="UP000002586"/>
    </source>
</evidence>
<dbReference type="InterPro" id="IPR008250">
    <property type="entry name" value="ATPase_P-typ_transduc_dom_A_sf"/>
</dbReference>
<dbReference type="STRING" id="156889.Mmc1_1003"/>
<dbReference type="InterPro" id="IPR023298">
    <property type="entry name" value="ATPase_P-typ_TM_dom_sf"/>
</dbReference>
<dbReference type="Gene3D" id="3.40.1110.10">
    <property type="entry name" value="Calcium-transporting ATPase, cytoplasmic domain N"/>
    <property type="match status" value="1"/>
</dbReference>
<dbReference type="Gene3D" id="3.30.70.100">
    <property type="match status" value="2"/>
</dbReference>
<dbReference type="InterPro" id="IPR036412">
    <property type="entry name" value="HAD-like_sf"/>
</dbReference>
<dbReference type="SUPFAM" id="SSF81665">
    <property type="entry name" value="Calcium ATPase, transmembrane domain M"/>
    <property type="match status" value="1"/>
</dbReference>
<dbReference type="SUPFAM" id="SSF81653">
    <property type="entry name" value="Calcium ATPase, transduction domain A"/>
    <property type="match status" value="1"/>
</dbReference>
<evidence type="ECO:0000256" key="14">
    <source>
        <dbReference type="ARBA" id="ARBA00023008"/>
    </source>
</evidence>
<evidence type="ECO:0000256" key="4">
    <source>
        <dbReference type="ARBA" id="ARBA00022475"/>
    </source>
</evidence>
<keyword evidence="10 17" id="KW-0067">ATP-binding</keyword>
<dbReference type="KEGG" id="mgm:Mmc1_1003"/>
<evidence type="ECO:0000256" key="12">
    <source>
        <dbReference type="ARBA" id="ARBA00022967"/>
    </source>
</evidence>
<dbReference type="PANTHER" id="PTHR43520:SF8">
    <property type="entry name" value="P-TYPE CU(+) TRANSPORTER"/>
    <property type="match status" value="1"/>
</dbReference>
<dbReference type="GO" id="GO:0043682">
    <property type="term" value="F:P-type divalent copper transporter activity"/>
    <property type="evidence" value="ECO:0007669"/>
    <property type="project" value="TreeGrafter"/>
</dbReference>
<reference evidence="19 20" key="2">
    <citation type="journal article" date="2012" name="Int. J. Syst. Evol. Microbiol.">
        <title>Magnetococcus marinus gen. nov., sp. nov., a marine, magnetotactic bacterium that represents a novel lineage (Magnetococcaceae fam. nov.; Magnetococcales ord. nov.) at the base of the Alphaproteobacteria.</title>
        <authorList>
            <person name="Bazylinski D.A."/>
            <person name="Williams T.J."/>
            <person name="Lefevre C.T."/>
            <person name="Berg R.J."/>
            <person name="Zhang C.L."/>
            <person name="Bowser S.S."/>
            <person name="Dean A.J."/>
            <person name="Beveridge T.J."/>
        </authorList>
    </citation>
    <scope>NUCLEOTIDE SEQUENCE [LARGE SCALE GENOMIC DNA]</scope>
    <source>
        <strain evidence="20">ATCC BAA-1437 / JCM 17883 / MC-1</strain>
    </source>
</reference>
<dbReference type="Pfam" id="PF00122">
    <property type="entry name" value="E1-E2_ATPase"/>
    <property type="match status" value="1"/>
</dbReference>
<evidence type="ECO:0000256" key="10">
    <source>
        <dbReference type="ARBA" id="ARBA00022840"/>
    </source>
</evidence>
<dbReference type="CDD" id="cd02094">
    <property type="entry name" value="P-type_ATPase_Cu-like"/>
    <property type="match status" value="1"/>
</dbReference>
<evidence type="ECO:0000256" key="16">
    <source>
        <dbReference type="ARBA" id="ARBA00023136"/>
    </source>
</evidence>
<dbReference type="GO" id="GO:0060003">
    <property type="term" value="P:copper ion export"/>
    <property type="evidence" value="ECO:0007669"/>
    <property type="project" value="UniProtKB-ARBA"/>
</dbReference>
<dbReference type="InterPro" id="IPR027256">
    <property type="entry name" value="P-typ_ATPase_IB"/>
</dbReference>
<keyword evidence="6 17" id="KW-0479">Metal-binding</keyword>
<evidence type="ECO:0000313" key="19">
    <source>
        <dbReference type="EMBL" id="ABK43521.1"/>
    </source>
</evidence>
<evidence type="ECO:0000256" key="5">
    <source>
        <dbReference type="ARBA" id="ARBA00022692"/>
    </source>
</evidence>
<dbReference type="Gene3D" id="3.40.50.1000">
    <property type="entry name" value="HAD superfamily/HAD-like"/>
    <property type="match status" value="1"/>
</dbReference>
<dbReference type="RefSeq" id="WP_011712678.1">
    <property type="nucleotide sequence ID" value="NC_008576.1"/>
</dbReference>
<dbReference type="InterPro" id="IPR001757">
    <property type="entry name" value="P_typ_ATPase"/>
</dbReference>
<keyword evidence="11" id="KW-0460">Magnesium</keyword>
<dbReference type="InterPro" id="IPR006122">
    <property type="entry name" value="HMA_Cu_ion-bd"/>
</dbReference>
<organism evidence="19 20">
    <name type="scientific">Magnetococcus marinus (strain ATCC BAA-1437 / JCM 17883 / MC-1)</name>
    <dbReference type="NCBI Taxonomy" id="156889"/>
    <lineage>
        <taxon>Bacteria</taxon>
        <taxon>Pseudomonadati</taxon>
        <taxon>Pseudomonadota</taxon>
        <taxon>Magnetococcia</taxon>
        <taxon>Magnetococcales</taxon>
        <taxon>Magnetococcaceae</taxon>
        <taxon>Magnetococcus</taxon>
    </lineage>
</organism>
<dbReference type="GO" id="GO:0005886">
    <property type="term" value="C:plasma membrane"/>
    <property type="evidence" value="ECO:0007669"/>
    <property type="project" value="UniProtKB-SubCell"/>
</dbReference>